<name>A0AB73UTJ2_BACCE</name>
<protein>
    <submittedName>
        <fullName evidence="1">Uncharacterized protein</fullName>
    </submittedName>
</protein>
<dbReference type="AlphaFoldDB" id="A0AB73UTJ2"/>
<evidence type="ECO:0000313" key="2">
    <source>
        <dbReference type="Proteomes" id="UP000464780"/>
    </source>
</evidence>
<sequence length="97" mass="11171">MVEQAASIPILTVEEKKIILTYLNIRNQCAHPNEHVSTAEEARAVFTGYLDKKREFNCDLCFKKKNIEEKLIYQFDKDGDIVACVDCKKNAFEQSKV</sequence>
<accession>A0AB73UTJ2</accession>
<proteinExistence type="predicted"/>
<evidence type="ECO:0000313" key="1">
    <source>
        <dbReference type="EMBL" id="QHV47246.1"/>
    </source>
</evidence>
<dbReference type="Proteomes" id="UP000464780">
    <property type="component" value="Chromosome"/>
</dbReference>
<organism evidence="1 2">
    <name type="scientific">Bacillus cereus</name>
    <dbReference type="NCBI Taxonomy" id="1396"/>
    <lineage>
        <taxon>Bacteria</taxon>
        <taxon>Bacillati</taxon>
        <taxon>Bacillota</taxon>
        <taxon>Bacilli</taxon>
        <taxon>Bacillales</taxon>
        <taxon>Bacillaceae</taxon>
        <taxon>Bacillus</taxon>
        <taxon>Bacillus cereus group</taxon>
    </lineage>
</organism>
<gene>
    <name evidence="1" type="ORF">C1N66_30670</name>
</gene>
<dbReference type="EMBL" id="CP028009">
    <property type="protein sequence ID" value="QHV47246.1"/>
    <property type="molecule type" value="Genomic_DNA"/>
</dbReference>
<reference evidence="1 2" key="1">
    <citation type="submission" date="2018-03" db="EMBL/GenBank/DDBJ databases">
        <title>The complete genome of bacterial strain SGAir0260.</title>
        <authorList>
            <person name="Schuster S.C."/>
        </authorList>
    </citation>
    <scope>NUCLEOTIDE SEQUENCE [LARGE SCALE GENOMIC DNA]</scope>
    <source>
        <strain evidence="1 2">SGAir0260</strain>
    </source>
</reference>
<dbReference type="RefSeq" id="WP_162279590.1">
    <property type="nucleotide sequence ID" value="NZ_CP028009.1"/>
</dbReference>